<evidence type="ECO:0008006" key="4">
    <source>
        <dbReference type="Google" id="ProtNLM"/>
    </source>
</evidence>
<dbReference type="RefSeq" id="WP_081792497.1">
    <property type="nucleotide sequence ID" value="NZ_BAWF01000040.1"/>
</dbReference>
<dbReference type="Pfam" id="PF13481">
    <property type="entry name" value="AAA_25"/>
    <property type="match status" value="1"/>
</dbReference>
<dbReference type="InterPro" id="IPR027417">
    <property type="entry name" value="P-loop_NTPase"/>
</dbReference>
<dbReference type="SUPFAM" id="SSF52540">
    <property type="entry name" value="P-loop containing nucleoside triphosphate hydrolases"/>
    <property type="match status" value="1"/>
</dbReference>
<feature type="compositionally biased region" description="Basic and acidic residues" evidence="1">
    <location>
        <begin position="386"/>
        <end position="399"/>
    </location>
</feature>
<evidence type="ECO:0000313" key="2">
    <source>
        <dbReference type="EMBL" id="GAF47384.1"/>
    </source>
</evidence>
<dbReference type="AlphaFoldDB" id="X0PVR2"/>
<dbReference type="EMBL" id="BAWF01000040">
    <property type="protein sequence ID" value="GAF47384.1"/>
    <property type="molecule type" value="Genomic_DNA"/>
</dbReference>
<feature type="region of interest" description="Disordered" evidence="1">
    <location>
        <begin position="351"/>
        <end position="419"/>
    </location>
</feature>
<accession>X0PVR2</accession>
<keyword evidence="3" id="KW-1185">Reference proteome</keyword>
<protein>
    <recommendedName>
        <fullName evidence="4">AAA+ ATPase domain-containing protein</fullName>
    </recommendedName>
</protein>
<organism evidence="2 3">
    <name type="scientific">Rhodococcus wratislaviensis NBRC 100605</name>
    <dbReference type="NCBI Taxonomy" id="1219028"/>
    <lineage>
        <taxon>Bacteria</taxon>
        <taxon>Bacillati</taxon>
        <taxon>Actinomycetota</taxon>
        <taxon>Actinomycetes</taxon>
        <taxon>Mycobacteriales</taxon>
        <taxon>Nocardiaceae</taxon>
        <taxon>Rhodococcus</taxon>
    </lineage>
</organism>
<evidence type="ECO:0000313" key="3">
    <source>
        <dbReference type="Proteomes" id="UP000019491"/>
    </source>
</evidence>
<gene>
    <name evidence="2" type="ORF">RW1_040_00460</name>
</gene>
<evidence type="ECO:0000256" key="1">
    <source>
        <dbReference type="SAM" id="MobiDB-lite"/>
    </source>
</evidence>
<reference evidence="2 3" key="1">
    <citation type="submission" date="2014-02" db="EMBL/GenBank/DDBJ databases">
        <title>Whole genome shotgun sequence of Rhodococcus wratislaviensis NBRC 100605.</title>
        <authorList>
            <person name="Hosoyama A."/>
            <person name="Tsuchikane K."/>
            <person name="Yoshida I."/>
            <person name="Ohji S."/>
            <person name="Ichikawa N."/>
            <person name="Yamazoe A."/>
            <person name="Fujita N."/>
        </authorList>
    </citation>
    <scope>NUCLEOTIDE SEQUENCE [LARGE SCALE GENOMIC DNA]</scope>
    <source>
        <strain evidence="2 3">NBRC 100605</strain>
    </source>
</reference>
<dbReference type="Gene3D" id="3.40.50.300">
    <property type="entry name" value="P-loop containing nucleotide triphosphate hydrolases"/>
    <property type="match status" value="1"/>
</dbReference>
<sequence length="419" mass="45466">MRKYVDTTGGWDELPSVWRATDLKQAQQARWLAKGRLPRAAVTILIGDEGIGKSLLWVHIAAAVTTGRALPEFGIPERDQANVLIVVTEDDWSTTVLPRLMVAGADLGFVHVICAESDGSGSPTFPNDIQLVQNADPAPALVVVDAWLDTVPTNLSVKDPQGARQALHPWKDVATKTDAAILLLTHTNRSTTGNARDKYGATSELRKKARMTLFAQRDESEYLTVGPEKSNTTGKLPATMFKIDPVQYFDPTDDHDGTVPMLAFVGESDRTAGEILTSMSEVTAGDSHTSDVEGWLLSFLGDNPDGRQKANDVYTAADAVGYSKDMAKRAKAKLGIDAVKDASAWYWQLPGEGNAQPRERSKGGMSENRSLLPFQVRDSFSNAPLKDGEKMGARVHDSDTPPSRPLGVWLGSGEPVMRQ</sequence>
<name>X0PVR2_RHOWR</name>
<dbReference type="Proteomes" id="UP000019491">
    <property type="component" value="Unassembled WGS sequence"/>
</dbReference>
<proteinExistence type="predicted"/>
<comment type="caution">
    <text evidence="2">The sequence shown here is derived from an EMBL/GenBank/DDBJ whole genome shotgun (WGS) entry which is preliminary data.</text>
</comment>